<keyword evidence="3" id="KW-1185">Reference proteome</keyword>
<dbReference type="CDD" id="cd04301">
    <property type="entry name" value="NAT_SF"/>
    <property type="match status" value="1"/>
</dbReference>
<evidence type="ECO:0000313" key="3">
    <source>
        <dbReference type="Proteomes" id="UP000433071"/>
    </source>
</evidence>
<evidence type="ECO:0000259" key="1">
    <source>
        <dbReference type="PROSITE" id="PS51186"/>
    </source>
</evidence>
<accession>A0A6I3M7L9</accession>
<sequence>MAVEIRPIRLPVTADDADAGELVDYAALMDRIELERLGTAELARTPRELLVDLAPDRHRRSLALGAFDGHALVGAAELEWELDDDARTAYLPMVGVDPGRRRESIGSSLLAEAERITAAAWRPRLVVSGEHLLGADDGAGPRLAAPQGDATIPAADSVAQFGAAHGYALGQLDRVSRLDVAGRAEEFRSRLAALGASAPYRIAAWVDHAPDELVDSFAFARERMSVDAPAGAISFELERWDAARIRDDERRSLERGRTTLIAAAIAPDGTVAGFTALSLLDGSTAVEQWDTIVLGAHRGHRLGMRLKLVNLVRLAETDPERERIYTWNADENEHMLAINLELGFRPFALESVWQRP</sequence>
<proteinExistence type="predicted"/>
<comment type="caution">
    <text evidence="2">The sequence shown here is derived from an EMBL/GenBank/DDBJ whole genome shotgun (WGS) entry which is preliminary data.</text>
</comment>
<organism evidence="2 3">
    <name type="scientific">Agromyces bracchium</name>
    <dbReference type="NCBI Taxonomy" id="88376"/>
    <lineage>
        <taxon>Bacteria</taxon>
        <taxon>Bacillati</taxon>
        <taxon>Actinomycetota</taxon>
        <taxon>Actinomycetes</taxon>
        <taxon>Micrococcales</taxon>
        <taxon>Microbacteriaceae</taxon>
        <taxon>Agromyces</taxon>
    </lineage>
</organism>
<dbReference type="InterPro" id="IPR000182">
    <property type="entry name" value="GNAT_dom"/>
</dbReference>
<dbReference type="GO" id="GO:0016747">
    <property type="term" value="F:acyltransferase activity, transferring groups other than amino-acyl groups"/>
    <property type="evidence" value="ECO:0007669"/>
    <property type="project" value="InterPro"/>
</dbReference>
<dbReference type="SUPFAM" id="SSF55729">
    <property type="entry name" value="Acyl-CoA N-acyltransferases (Nat)"/>
    <property type="match status" value="2"/>
</dbReference>
<protein>
    <submittedName>
        <fullName evidence="2">GNAT family N-acetyltransferase</fullName>
    </submittedName>
</protein>
<dbReference type="PROSITE" id="PS51186">
    <property type="entry name" value="GNAT"/>
    <property type="match status" value="1"/>
</dbReference>
<dbReference type="EMBL" id="WMLB01000025">
    <property type="protein sequence ID" value="MTH69235.1"/>
    <property type="molecule type" value="Genomic_DNA"/>
</dbReference>
<dbReference type="Proteomes" id="UP000433071">
    <property type="component" value="Unassembled WGS sequence"/>
</dbReference>
<dbReference type="RefSeq" id="WP_155052246.1">
    <property type="nucleotide sequence ID" value="NZ_BAAAIB010000008.1"/>
</dbReference>
<dbReference type="AlphaFoldDB" id="A0A6I3M7L9"/>
<dbReference type="Pfam" id="PF00583">
    <property type="entry name" value="Acetyltransf_1"/>
    <property type="match status" value="1"/>
</dbReference>
<reference evidence="2 3" key="1">
    <citation type="submission" date="2019-11" db="EMBL/GenBank/DDBJ databases">
        <title>Agromyces kandeliae sp. nov., isolated from mangrove soil.</title>
        <authorList>
            <person name="Wang R."/>
        </authorList>
    </citation>
    <scope>NUCLEOTIDE SEQUENCE [LARGE SCALE GENOMIC DNA]</scope>
    <source>
        <strain evidence="2 3">JCM 11433</strain>
    </source>
</reference>
<dbReference type="InterPro" id="IPR016181">
    <property type="entry name" value="Acyl_CoA_acyltransferase"/>
</dbReference>
<dbReference type="Gene3D" id="3.40.630.30">
    <property type="match status" value="1"/>
</dbReference>
<name>A0A6I3M7L9_9MICO</name>
<feature type="domain" description="N-acetyltransferase" evidence="1">
    <location>
        <begin position="21"/>
        <end position="189"/>
    </location>
</feature>
<evidence type="ECO:0000313" key="2">
    <source>
        <dbReference type="EMBL" id="MTH69235.1"/>
    </source>
</evidence>
<keyword evidence="2" id="KW-0808">Transferase</keyword>
<gene>
    <name evidence="2" type="ORF">GJ743_12740</name>
</gene>
<dbReference type="OrthoDB" id="4119890at2"/>